<evidence type="ECO:0000313" key="10">
    <source>
        <dbReference type="EMBL" id="RPB19470.1"/>
    </source>
</evidence>
<keyword evidence="7" id="KW-0479">Metal-binding</keyword>
<comment type="cofactor">
    <cofactor evidence="7">
        <name>Zn(2+)</name>
        <dbReference type="ChEBI" id="CHEBI:29105"/>
    </cofactor>
</comment>
<feature type="binding site" evidence="7">
    <location>
        <position position="214"/>
    </location>
    <ligand>
        <name>Zn(2+)</name>
        <dbReference type="ChEBI" id="CHEBI:29105"/>
    </ligand>
</feature>
<evidence type="ECO:0000256" key="2">
    <source>
        <dbReference type="ARBA" id="ARBA00022792"/>
    </source>
</evidence>
<keyword evidence="1 7" id="KW-0831">Ubiquinone biosynthesis</keyword>
<dbReference type="FunCoup" id="A0A3N4L999">
    <property type="interactions" value="529"/>
</dbReference>
<dbReference type="EMBL" id="ML121588">
    <property type="protein sequence ID" value="RPB19470.1"/>
    <property type="molecule type" value="Genomic_DNA"/>
</dbReference>
<dbReference type="PANTHER" id="PTHR12922:SF7">
    <property type="entry name" value="UBIQUINONE BIOSYNTHESIS PROTEIN COQ4 HOMOLOG, MITOCHONDRIAL"/>
    <property type="match status" value="1"/>
</dbReference>
<evidence type="ECO:0000256" key="6">
    <source>
        <dbReference type="ARBA" id="ARBA00081568"/>
    </source>
</evidence>
<keyword evidence="5 7" id="KW-0456">Lyase</keyword>
<comment type="pathway">
    <text evidence="7">Cofactor biosynthesis; ubiquinone biosynthesis.</text>
</comment>
<feature type="region of interest" description="Disordered" evidence="8">
    <location>
        <begin position="297"/>
        <end position="331"/>
    </location>
</feature>
<dbReference type="GO" id="GO:0008270">
    <property type="term" value="F:zinc ion binding"/>
    <property type="evidence" value="ECO:0007669"/>
    <property type="project" value="UniProtKB-UniRule"/>
</dbReference>
<dbReference type="HAMAP" id="MF_03111">
    <property type="entry name" value="Coq4"/>
    <property type="match status" value="1"/>
</dbReference>
<keyword evidence="11" id="KW-1185">Reference proteome</keyword>
<dbReference type="InParanoid" id="A0A3N4L999"/>
<evidence type="ECO:0000256" key="8">
    <source>
        <dbReference type="SAM" id="MobiDB-lite"/>
    </source>
</evidence>
<feature type="binding site" evidence="7">
    <location>
        <position position="198"/>
    </location>
    <ligand>
        <name>Zn(2+)</name>
        <dbReference type="ChEBI" id="CHEBI:29105"/>
    </ligand>
</feature>
<dbReference type="GO" id="GO:0120539">
    <property type="term" value="F:4-hydroxy-3-methoxy-5-polyprenylbenzoate decarboxylase activity"/>
    <property type="evidence" value="ECO:0007669"/>
    <property type="project" value="UniProtKB-EC"/>
</dbReference>
<proteinExistence type="inferred from homology"/>
<feature type="compositionally biased region" description="Basic and acidic residues" evidence="8">
    <location>
        <begin position="304"/>
        <end position="317"/>
    </location>
</feature>
<evidence type="ECO:0000256" key="5">
    <source>
        <dbReference type="ARBA" id="ARBA00023239"/>
    </source>
</evidence>
<dbReference type="AlphaFoldDB" id="A0A3N4L999"/>
<feature type="compositionally biased region" description="Low complexity" evidence="8">
    <location>
        <begin position="320"/>
        <end position="331"/>
    </location>
</feature>
<name>A0A3N4L999_9PEZI</name>
<dbReference type="STRING" id="1051890.A0A3N4L999"/>
<feature type="binding site" evidence="7">
    <location>
        <position position="199"/>
    </location>
    <ligand>
        <name>Zn(2+)</name>
        <dbReference type="ChEBI" id="CHEBI:29105"/>
    </ligand>
</feature>
<comment type="similarity">
    <text evidence="7">Belongs to the COQ4 family.</text>
</comment>
<evidence type="ECO:0000256" key="7">
    <source>
        <dbReference type="HAMAP-Rule" id="MF_03111"/>
    </source>
</evidence>
<feature type="binding site" evidence="7">
    <location>
        <position position="202"/>
    </location>
    <ligand>
        <name>Zn(2+)</name>
        <dbReference type="ChEBI" id="CHEBI:29105"/>
    </ligand>
</feature>
<keyword evidence="2 7" id="KW-0999">Mitochondrion inner membrane</keyword>
<gene>
    <name evidence="7" type="primary">COQ4</name>
    <name evidence="10" type="ORF">L211DRAFT_871203</name>
</gene>
<accession>A0A3N4L999</accession>
<reference evidence="10 11" key="1">
    <citation type="journal article" date="2018" name="Nat. Ecol. Evol.">
        <title>Pezizomycetes genomes reveal the molecular basis of ectomycorrhizal truffle lifestyle.</title>
        <authorList>
            <person name="Murat C."/>
            <person name="Payen T."/>
            <person name="Noel B."/>
            <person name="Kuo A."/>
            <person name="Morin E."/>
            <person name="Chen J."/>
            <person name="Kohler A."/>
            <person name="Krizsan K."/>
            <person name="Balestrini R."/>
            <person name="Da Silva C."/>
            <person name="Montanini B."/>
            <person name="Hainaut M."/>
            <person name="Levati E."/>
            <person name="Barry K.W."/>
            <person name="Belfiori B."/>
            <person name="Cichocki N."/>
            <person name="Clum A."/>
            <person name="Dockter R.B."/>
            <person name="Fauchery L."/>
            <person name="Guy J."/>
            <person name="Iotti M."/>
            <person name="Le Tacon F."/>
            <person name="Lindquist E.A."/>
            <person name="Lipzen A."/>
            <person name="Malagnac F."/>
            <person name="Mello A."/>
            <person name="Molinier V."/>
            <person name="Miyauchi S."/>
            <person name="Poulain J."/>
            <person name="Riccioni C."/>
            <person name="Rubini A."/>
            <person name="Sitrit Y."/>
            <person name="Splivallo R."/>
            <person name="Traeger S."/>
            <person name="Wang M."/>
            <person name="Zifcakova L."/>
            <person name="Wipf D."/>
            <person name="Zambonelli A."/>
            <person name="Paolocci F."/>
            <person name="Nowrousian M."/>
            <person name="Ottonello S."/>
            <person name="Baldrian P."/>
            <person name="Spatafora J.W."/>
            <person name="Henrissat B."/>
            <person name="Nagy L.G."/>
            <person name="Aury J.M."/>
            <person name="Wincker P."/>
            <person name="Grigoriev I.V."/>
            <person name="Bonfante P."/>
            <person name="Martin F.M."/>
        </authorList>
    </citation>
    <scope>NUCLEOTIDE SEQUENCE [LARGE SCALE GENOMIC DNA]</scope>
    <source>
        <strain evidence="10 11">ATCC MYA-4762</strain>
    </source>
</reference>
<feature type="chain" id="PRO_5018242945" description="4-hydroxy-3-methoxy-5-polyprenylbenzoate decarboxylase" evidence="9">
    <location>
        <begin position="27"/>
        <end position="331"/>
    </location>
</feature>
<keyword evidence="7" id="KW-0862">Zinc</keyword>
<evidence type="ECO:0000256" key="9">
    <source>
        <dbReference type="SAM" id="SignalP"/>
    </source>
</evidence>
<keyword evidence="9" id="KW-0732">Signal</keyword>
<comment type="catalytic activity">
    <reaction evidence="7">
        <text>a 4-hydroxy-3-methoxy-5-(all-trans-polyprenyl)benzoate + H(+) = a 2-methoxy-6-(all-trans-polyprenyl)phenol + CO2</text>
        <dbReference type="Rhea" id="RHEA:81179"/>
        <dbReference type="Rhea" id="RHEA-COMP:9551"/>
        <dbReference type="Rhea" id="RHEA-COMP:10931"/>
        <dbReference type="ChEBI" id="CHEBI:15378"/>
        <dbReference type="ChEBI" id="CHEBI:16526"/>
        <dbReference type="ChEBI" id="CHEBI:62731"/>
        <dbReference type="ChEBI" id="CHEBI:84443"/>
        <dbReference type="EC" id="4.1.1.130"/>
    </reaction>
</comment>
<comment type="subcellular location">
    <subcellularLocation>
        <location evidence="7">Mitochondrion inner membrane</location>
        <topology evidence="7">Peripheral membrane protein</topology>
        <orientation evidence="7">Matrix side</orientation>
    </subcellularLocation>
</comment>
<feature type="signal peptide" evidence="9">
    <location>
        <begin position="1"/>
        <end position="26"/>
    </location>
</feature>
<comment type="subunit">
    <text evidence="7">Component of a multi-subunit COQ enzyme complex, composed of at least COQ3, COQ4, COQ5, COQ6, COQ7 and COQ9.</text>
</comment>
<dbReference type="Proteomes" id="UP000267821">
    <property type="component" value="Unassembled WGS sequence"/>
</dbReference>
<evidence type="ECO:0000256" key="4">
    <source>
        <dbReference type="ARBA" id="ARBA00023136"/>
    </source>
</evidence>
<evidence type="ECO:0000313" key="11">
    <source>
        <dbReference type="Proteomes" id="UP000267821"/>
    </source>
</evidence>
<comment type="function">
    <text evidence="7">Lyase that catalyzes the C1-decarboxylation of 4-hydroxy-3-methoxy-5-(all-trans-polyprenyl)benzoic acid into 2-methoxy-6-(all-trans-polyprenyl)phenol during ubiquinone biosynthesis.</text>
</comment>
<evidence type="ECO:0000256" key="1">
    <source>
        <dbReference type="ARBA" id="ARBA00022688"/>
    </source>
</evidence>
<dbReference type="InterPro" id="IPR007715">
    <property type="entry name" value="Coq4"/>
</dbReference>
<sequence length="331" mass="36953">MPAGCGAVMMLWVGVLCFLFVGKSETAAENAEDETPRYVEIVGGGRHVMSPPAPPPPRRPFSVLSRPPPSYPGHIPINSFEKTFLAFTSLLGSFLNPRRGDLIALAGETTSTPYFLPRLLRTMQSHPTGRAILRHRPEITPTSIPPVATLLTYPPTTLGYTYAKWLETHHLSPFTRPPVRYVPTSELAYVLLRYRQSHDFYHAITGLPAIREGEVPLKLFEFMNLGLPMTGLAAASYATLKKAERERVWDIYFPWAIKAGLECEGLINVWWERELESDVGGLRARLGLVIPPDMRALRKAQKRREREKDKEMGDAIKVDTAPVPAPTSTTP</sequence>
<keyword evidence="3 7" id="KW-0496">Mitochondrion</keyword>
<dbReference type="GO" id="GO:0031314">
    <property type="term" value="C:extrinsic component of mitochondrial inner membrane"/>
    <property type="evidence" value="ECO:0007669"/>
    <property type="project" value="UniProtKB-UniRule"/>
</dbReference>
<evidence type="ECO:0000256" key="3">
    <source>
        <dbReference type="ARBA" id="ARBA00023128"/>
    </source>
</evidence>
<organism evidence="10 11">
    <name type="scientific">Terfezia boudieri ATCC MYA-4762</name>
    <dbReference type="NCBI Taxonomy" id="1051890"/>
    <lineage>
        <taxon>Eukaryota</taxon>
        <taxon>Fungi</taxon>
        <taxon>Dikarya</taxon>
        <taxon>Ascomycota</taxon>
        <taxon>Pezizomycotina</taxon>
        <taxon>Pezizomycetes</taxon>
        <taxon>Pezizales</taxon>
        <taxon>Pezizaceae</taxon>
        <taxon>Terfezia</taxon>
    </lineage>
</organism>
<dbReference type="InterPro" id="IPR027540">
    <property type="entry name" value="Coq4_euk"/>
</dbReference>
<dbReference type="OrthoDB" id="4249at2759"/>
<keyword evidence="4 7" id="KW-0472">Membrane</keyword>
<dbReference type="UniPathway" id="UPA00232"/>
<dbReference type="PANTHER" id="PTHR12922">
    <property type="entry name" value="UBIQUINONE BIOSYNTHESIS PROTEIN"/>
    <property type="match status" value="1"/>
</dbReference>
<protein>
    <recommendedName>
        <fullName evidence="6">4-hydroxy-3-methoxy-5-polyprenylbenzoate decarboxylase</fullName>
    </recommendedName>
</protein>
<dbReference type="Pfam" id="PF05019">
    <property type="entry name" value="Coq4"/>
    <property type="match status" value="1"/>
</dbReference>